<dbReference type="Pfam" id="PF02826">
    <property type="entry name" value="2-Hacid_dh_C"/>
    <property type="match status" value="1"/>
</dbReference>
<evidence type="ECO:0000313" key="8">
    <source>
        <dbReference type="Proteomes" id="UP000188879"/>
    </source>
</evidence>
<organism evidence="7 8">
    <name type="scientific">Teichococcus deserti</name>
    <dbReference type="NCBI Taxonomy" id="1817963"/>
    <lineage>
        <taxon>Bacteria</taxon>
        <taxon>Pseudomonadati</taxon>
        <taxon>Pseudomonadota</taxon>
        <taxon>Alphaproteobacteria</taxon>
        <taxon>Acetobacterales</taxon>
        <taxon>Roseomonadaceae</taxon>
        <taxon>Roseomonas</taxon>
    </lineage>
</organism>
<dbReference type="InterPro" id="IPR006140">
    <property type="entry name" value="D-isomer_DH_NAD-bd"/>
</dbReference>
<keyword evidence="2 4" id="KW-0560">Oxidoreductase</keyword>
<evidence type="ECO:0000259" key="5">
    <source>
        <dbReference type="Pfam" id="PF00389"/>
    </source>
</evidence>
<dbReference type="InterPro" id="IPR006139">
    <property type="entry name" value="D-isomer_2_OHA_DH_cat_dom"/>
</dbReference>
<dbReference type="Pfam" id="PF00389">
    <property type="entry name" value="2-Hacid_dh"/>
    <property type="match status" value="1"/>
</dbReference>
<evidence type="ECO:0000256" key="4">
    <source>
        <dbReference type="RuleBase" id="RU003719"/>
    </source>
</evidence>
<dbReference type="SUPFAM" id="SSF52283">
    <property type="entry name" value="Formate/glycerate dehydrogenase catalytic domain-like"/>
    <property type="match status" value="1"/>
</dbReference>
<dbReference type="GO" id="GO:0005829">
    <property type="term" value="C:cytosol"/>
    <property type="evidence" value="ECO:0007669"/>
    <property type="project" value="TreeGrafter"/>
</dbReference>
<name>A0A1V2GY83_9PROT</name>
<dbReference type="FunFam" id="3.40.50.720:FF:000213">
    <property type="entry name" value="Putative 2-hydroxyacid dehydrogenase"/>
    <property type="match status" value="1"/>
</dbReference>
<dbReference type="AlphaFoldDB" id="A0A1V2GY83"/>
<keyword evidence="3" id="KW-0520">NAD</keyword>
<dbReference type="EMBL" id="MLCO01000205">
    <property type="protein sequence ID" value="ONG50089.1"/>
    <property type="molecule type" value="Genomic_DNA"/>
</dbReference>
<comment type="similarity">
    <text evidence="4">Belongs to the D-isomer specific 2-hydroxyacid dehydrogenase family.</text>
</comment>
<evidence type="ECO:0000256" key="3">
    <source>
        <dbReference type="ARBA" id="ARBA00023027"/>
    </source>
</evidence>
<dbReference type="RefSeq" id="WP_076958974.1">
    <property type="nucleotide sequence ID" value="NZ_MLCO01000205.1"/>
</dbReference>
<dbReference type="OrthoDB" id="9793626at2"/>
<dbReference type="SUPFAM" id="SSF51735">
    <property type="entry name" value="NAD(P)-binding Rossmann-fold domains"/>
    <property type="match status" value="1"/>
</dbReference>
<gene>
    <name evidence="7" type="ORF">BKE38_19475</name>
</gene>
<keyword evidence="8" id="KW-1185">Reference proteome</keyword>
<dbReference type="InterPro" id="IPR050223">
    <property type="entry name" value="D-isomer_2-hydroxyacid_DH"/>
</dbReference>
<feature type="domain" description="D-isomer specific 2-hydroxyacid dehydrogenase NAD-binding" evidence="6">
    <location>
        <begin position="112"/>
        <end position="282"/>
    </location>
</feature>
<protein>
    <submittedName>
        <fullName evidence="7">Hydroxyacid dehydrogenase</fullName>
    </submittedName>
</protein>
<dbReference type="Proteomes" id="UP000188879">
    <property type="component" value="Unassembled WGS sequence"/>
</dbReference>
<dbReference type="Gene3D" id="3.40.50.720">
    <property type="entry name" value="NAD(P)-binding Rossmann-like Domain"/>
    <property type="match status" value="2"/>
</dbReference>
<feature type="domain" description="D-isomer specific 2-hydroxyacid dehydrogenase catalytic" evidence="5">
    <location>
        <begin position="11"/>
        <end position="313"/>
    </location>
</feature>
<reference evidence="7 8" key="1">
    <citation type="submission" date="2016-10" db="EMBL/GenBank/DDBJ databases">
        <title>Draft Genome sequence of Roseomonas sp. strain M3.</title>
        <authorList>
            <person name="Subhash Y."/>
            <person name="Lee S."/>
        </authorList>
    </citation>
    <scope>NUCLEOTIDE SEQUENCE [LARGE SCALE GENOMIC DNA]</scope>
    <source>
        <strain evidence="7 8">M3</strain>
    </source>
</reference>
<dbReference type="PANTHER" id="PTHR10996:SF178">
    <property type="entry name" value="2-HYDROXYACID DEHYDROGENASE YGL185C-RELATED"/>
    <property type="match status" value="1"/>
</dbReference>
<evidence type="ECO:0000256" key="2">
    <source>
        <dbReference type="ARBA" id="ARBA00023002"/>
    </source>
</evidence>
<evidence type="ECO:0000259" key="6">
    <source>
        <dbReference type="Pfam" id="PF02826"/>
    </source>
</evidence>
<evidence type="ECO:0000256" key="1">
    <source>
        <dbReference type="ARBA" id="ARBA00022857"/>
    </source>
</evidence>
<proteinExistence type="inferred from homology"/>
<accession>A0A1V2GY83</accession>
<dbReference type="GO" id="GO:0051287">
    <property type="term" value="F:NAD binding"/>
    <property type="evidence" value="ECO:0007669"/>
    <property type="project" value="InterPro"/>
</dbReference>
<dbReference type="InterPro" id="IPR036291">
    <property type="entry name" value="NAD(P)-bd_dom_sf"/>
</dbReference>
<keyword evidence="1" id="KW-0521">NADP</keyword>
<dbReference type="GO" id="GO:0030267">
    <property type="term" value="F:glyoxylate reductase (NADPH) activity"/>
    <property type="evidence" value="ECO:0007669"/>
    <property type="project" value="TreeGrafter"/>
</dbReference>
<sequence>MSASRPEILVAIDLAPTTRALLEASFTLHHGPTPAARLAIAAGRGAAIGGILTNGATEISAALIAALPALRIIHAQGVGHEGVDLDAATLKQIPVTHGRGANADCVADHACALVLALLRDIPAMDALVRQGGWRSGGTMRPMASGKRLGILGLGDIGGRIARRLSGFAMPTVYHNRRPVAGAAYDYAPDPVALAARSDLLVVAVPGGAGSRHVVDAAVLQALGPQGFLVNVGRGSAVDTLALIEALTEKRIAGAALDVVEGEPDLPAALRALPNLVLTPHMAGRSPESVQAAAALALANLTAGLAGAPLPTLVPGQRGRFAEV</sequence>
<dbReference type="PANTHER" id="PTHR10996">
    <property type="entry name" value="2-HYDROXYACID DEHYDROGENASE-RELATED"/>
    <property type="match status" value="1"/>
</dbReference>
<dbReference type="GO" id="GO:0016618">
    <property type="term" value="F:hydroxypyruvate reductase [NAD(P)H] activity"/>
    <property type="evidence" value="ECO:0007669"/>
    <property type="project" value="TreeGrafter"/>
</dbReference>
<evidence type="ECO:0000313" key="7">
    <source>
        <dbReference type="EMBL" id="ONG50089.1"/>
    </source>
</evidence>
<comment type="caution">
    <text evidence="7">The sequence shown here is derived from an EMBL/GenBank/DDBJ whole genome shotgun (WGS) entry which is preliminary data.</text>
</comment>